<organism evidence="1 2">
    <name type="scientific">Pseudomonas fluorescens (strain SBW25)</name>
    <dbReference type="NCBI Taxonomy" id="216595"/>
    <lineage>
        <taxon>Bacteria</taxon>
        <taxon>Pseudomonadati</taxon>
        <taxon>Pseudomonadota</taxon>
        <taxon>Gammaproteobacteria</taxon>
        <taxon>Pseudomonadales</taxon>
        <taxon>Pseudomonadaceae</taxon>
        <taxon>Pseudomonas</taxon>
    </lineage>
</organism>
<dbReference type="Proteomes" id="UP000002332">
    <property type="component" value="Plasmid pQBR103"/>
</dbReference>
<name>A4V6X4_PSEFS</name>
<proteinExistence type="predicted"/>
<accession>A4V6X4</accession>
<reference evidence="1 2" key="1">
    <citation type="journal article" date="2007" name="ISME J.">
        <title>Sequence-based analysis of pQBR103; a representative of a unique, transfer-proficient mega plasmid resident in the microbial community of sugar beet.</title>
        <authorList>
            <person name="Tett A."/>
            <person name="Spiers A.J."/>
            <person name="Crossman L.C."/>
            <person name="Ager D."/>
            <person name="Ciric L."/>
            <person name="Dow J.M."/>
            <person name="Fry J.C."/>
            <person name="Harris D."/>
            <person name="Lilley A."/>
            <person name="Oliver A."/>
            <person name="Parkhill J."/>
            <person name="Quail M.A."/>
            <person name="Rainey P.B."/>
            <person name="Saunders N.J."/>
            <person name="Seeger K."/>
            <person name="Snyder L.A.S."/>
            <person name="Squares R."/>
            <person name="Thomas C.M."/>
            <person name="Turner S.L."/>
            <person name="Zhang X.-X."/>
            <person name="Field D."/>
            <person name="Bailey M.J."/>
        </authorList>
    </citation>
    <scope>NUCLEOTIDE SEQUENCE [LARGE SCALE GENOMIC DNA]</scope>
    <source>
        <strain evidence="1 2">SBW25</strain>
    </source>
</reference>
<evidence type="ECO:0000313" key="2">
    <source>
        <dbReference type="Proteomes" id="UP000002332"/>
    </source>
</evidence>
<keyword evidence="1" id="KW-0614">Plasmid</keyword>
<dbReference type="RefSeq" id="WP_011923061.1">
    <property type="nucleotide sequence ID" value="NC_009444.1"/>
</dbReference>
<sequence>MSEAHGAPIQQRIVQQRDSVSWDILEPIQSLVSESEVTAVDAKKLSQIADFVRDERRLDAAFVNVLEGIESGAIAASDLPISAAPVQRVTFGQGDAEYAASMVEKVSGVALDDSQRTALLRVVQDMPSGGTFSALVAEVAKIGSLSALAEGLKEVLTAGIYDSIFTQTAS</sequence>
<protein>
    <submittedName>
        <fullName evidence="1">Uncharacterized protein</fullName>
    </submittedName>
</protein>
<dbReference type="EMBL" id="AM235768">
    <property type="protein sequence ID" value="CAM96285.1"/>
    <property type="molecule type" value="Genomic_DNA"/>
</dbReference>
<geneLocation type="plasmid" evidence="1 2">
    <name>pQBR103</name>
</geneLocation>
<evidence type="ECO:0000313" key="1">
    <source>
        <dbReference type="EMBL" id="CAM96285.1"/>
    </source>
</evidence>
<gene>
    <name evidence="1" type="ordered locus">pQBR0253</name>
</gene>
<dbReference type="AlphaFoldDB" id="A4V6X4"/>